<keyword evidence="2" id="KW-1185">Reference proteome</keyword>
<dbReference type="Proteomes" id="UP001055072">
    <property type="component" value="Unassembled WGS sequence"/>
</dbReference>
<evidence type="ECO:0000313" key="2">
    <source>
        <dbReference type="Proteomes" id="UP001055072"/>
    </source>
</evidence>
<accession>A0ACB8TRT2</accession>
<dbReference type="EMBL" id="MU274939">
    <property type="protein sequence ID" value="KAI0084722.1"/>
    <property type="molecule type" value="Genomic_DNA"/>
</dbReference>
<proteinExistence type="predicted"/>
<comment type="caution">
    <text evidence="1">The sequence shown here is derived from an EMBL/GenBank/DDBJ whole genome shotgun (WGS) entry which is preliminary data.</text>
</comment>
<gene>
    <name evidence="1" type="ORF">BDY19DRAFT_969748</name>
</gene>
<keyword evidence="1" id="KW-0223">Dioxygenase</keyword>
<reference evidence="1" key="1">
    <citation type="journal article" date="2021" name="Environ. Microbiol.">
        <title>Gene family expansions and transcriptome signatures uncover fungal adaptations to wood decay.</title>
        <authorList>
            <person name="Hage H."/>
            <person name="Miyauchi S."/>
            <person name="Viragh M."/>
            <person name="Drula E."/>
            <person name="Min B."/>
            <person name="Chaduli D."/>
            <person name="Navarro D."/>
            <person name="Favel A."/>
            <person name="Norest M."/>
            <person name="Lesage-Meessen L."/>
            <person name="Balint B."/>
            <person name="Merenyi Z."/>
            <person name="de Eugenio L."/>
            <person name="Morin E."/>
            <person name="Martinez A.T."/>
            <person name="Baldrian P."/>
            <person name="Stursova M."/>
            <person name="Martinez M.J."/>
            <person name="Novotny C."/>
            <person name="Magnuson J.K."/>
            <person name="Spatafora J.W."/>
            <person name="Maurice S."/>
            <person name="Pangilinan J."/>
            <person name="Andreopoulos W."/>
            <person name="LaButti K."/>
            <person name="Hundley H."/>
            <person name="Na H."/>
            <person name="Kuo A."/>
            <person name="Barry K."/>
            <person name="Lipzen A."/>
            <person name="Henrissat B."/>
            <person name="Riley R."/>
            <person name="Ahrendt S."/>
            <person name="Nagy L.G."/>
            <person name="Grigoriev I.V."/>
            <person name="Martin F."/>
            <person name="Rosso M.N."/>
        </authorList>
    </citation>
    <scope>NUCLEOTIDE SEQUENCE</scope>
    <source>
        <strain evidence="1">CBS 384.51</strain>
    </source>
</reference>
<sequence length="344" mass="36918">MHPIKTAFTELVGVTTPIVSAPMGYAWSAELAYAVATTGGFGMVGAALDTPEQIRTSLQTLRKRFSLPPNSPLPIGVGLIGWLLDKTELTEDPRIPAVLEEKPNAIWFAFGDDLGKYVRQVRAHDATREHKTLVFVCVNTVEEARMAIQDWQVDVLVAQGIEAGGHGSSHAPPTSLLVTSILTAIPNPPPILAAGGIHTGAQVASLLTLGASGVVLGTRLLFTPECGYTPIQKSLLIESSTSTHATTRGMCYDEVNRTLGWPSGIDGRAIANDIWTDYVEGVSVEERLRRFDEGKVKGEKERVVVWAGAGLGLTREVKGAAEVVKEVHEEAIARIQWAQSLLGL</sequence>
<name>A0ACB8TRT2_9APHY</name>
<evidence type="ECO:0000313" key="1">
    <source>
        <dbReference type="EMBL" id="KAI0084722.1"/>
    </source>
</evidence>
<protein>
    <submittedName>
        <fullName evidence="1">2-nitropropane dioxygenase</fullName>
    </submittedName>
</protein>
<organism evidence="1 2">
    <name type="scientific">Irpex rosettiformis</name>
    <dbReference type="NCBI Taxonomy" id="378272"/>
    <lineage>
        <taxon>Eukaryota</taxon>
        <taxon>Fungi</taxon>
        <taxon>Dikarya</taxon>
        <taxon>Basidiomycota</taxon>
        <taxon>Agaricomycotina</taxon>
        <taxon>Agaricomycetes</taxon>
        <taxon>Polyporales</taxon>
        <taxon>Irpicaceae</taxon>
        <taxon>Irpex</taxon>
    </lineage>
</organism>
<keyword evidence="1" id="KW-0560">Oxidoreductase</keyword>